<dbReference type="FunCoup" id="A0A317ZI16">
    <property type="interactions" value="234"/>
</dbReference>
<feature type="domain" description="Iron dependent repressor metal binding and dimerisation" evidence="10">
    <location>
        <begin position="373"/>
        <end position="435"/>
    </location>
</feature>
<sequence>MPELSEILNVLLLRDYNTRLVVICALLLGCACGLMGGFLLLSKRSLMGDTLSHATLPGVGIAFMVSVAFGMTGKSLPILLLGASVSGIIGCLAVLFIRNHSRIKDDAAMGIVLSVFFGAGVAVLSVIQSMPEGSAAGLESFIYGKTASMVAGDFHIIIAVTVSVILLSILFFKEFRLLCFDENFAAAQGWPVRWLDILLLGLVTLVTVAGLQAVGLILIIAFLITPAAAARFWSERLDNMLILSAVIGALSGWLGASISAFFPRMPAGALIVLVAAAFFLFSMLLGRSRGVLVRFIRQERLKRKVGRQHLLRALYEIIEADLNGAEEVSIRPVAFRQVRGRRTWSDANLKRYIRQAYEDGLIREQEGEAITLTDAGFQQAAKVTRNHRLWEIYLIEYADVATSRVDRDADTVEHILGERMVVTLEAKLMQLREAGHPGVPASPHPIRPGD</sequence>
<dbReference type="SUPFAM" id="SSF47979">
    <property type="entry name" value="Iron-dependent repressor protein, dimerization domain"/>
    <property type="match status" value="1"/>
</dbReference>
<dbReference type="InterPro" id="IPR036388">
    <property type="entry name" value="WH-like_DNA-bd_sf"/>
</dbReference>
<dbReference type="PANTHER" id="PTHR30477:SF3">
    <property type="entry name" value="METAL TRANSPORT SYSTEM MEMBRANE PROTEIN CT_069-RELATED"/>
    <property type="match status" value="1"/>
</dbReference>
<feature type="transmembrane region" description="Helical" evidence="9">
    <location>
        <begin position="54"/>
        <end position="72"/>
    </location>
</feature>
<protein>
    <submittedName>
        <fullName evidence="11">Iron ABC transporter</fullName>
    </submittedName>
</protein>
<feature type="transmembrane region" description="Helical" evidence="9">
    <location>
        <begin position="268"/>
        <end position="286"/>
    </location>
</feature>
<dbReference type="CDD" id="cd06550">
    <property type="entry name" value="TM_ABC_iron-siderophores_like"/>
    <property type="match status" value="1"/>
</dbReference>
<evidence type="ECO:0000256" key="1">
    <source>
        <dbReference type="ARBA" id="ARBA00004651"/>
    </source>
</evidence>
<dbReference type="GO" id="GO:0055085">
    <property type="term" value="P:transmembrane transport"/>
    <property type="evidence" value="ECO:0007669"/>
    <property type="project" value="InterPro"/>
</dbReference>
<keyword evidence="6 9" id="KW-1133">Transmembrane helix</keyword>
<dbReference type="EMBL" id="QHJQ01000002">
    <property type="protein sequence ID" value="PXA05235.1"/>
    <property type="molecule type" value="Genomic_DNA"/>
</dbReference>
<dbReference type="InterPro" id="IPR001367">
    <property type="entry name" value="Fe_dep_repressor"/>
</dbReference>
<feature type="transmembrane region" description="Helical" evidence="9">
    <location>
        <begin position="150"/>
        <end position="172"/>
    </location>
</feature>
<keyword evidence="7 9" id="KW-0472">Membrane</keyword>
<dbReference type="FunFam" id="1.10.3470.10:FF:000003">
    <property type="entry name" value="Iron ABC transporter permease SitD"/>
    <property type="match status" value="1"/>
</dbReference>
<dbReference type="AlphaFoldDB" id="A0A317ZI16"/>
<dbReference type="Pfam" id="PF00950">
    <property type="entry name" value="ABC-3"/>
    <property type="match status" value="1"/>
</dbReference>
<feature type="transmembrane region" description="Helical" evidence="9">
    <location>
        <begin position="78"/>
        <end position="97"/>
    </location>
</feature>
<feature type="transmembrane region" description="Helical" evidence="9">
    <location>
        <begin position="192"/>
        <end position="210"/>
    </location>
</feature>
<evidence type="ECO:0000256" key="8">
    <source>
        <dbReference type="RuleBase" id="RU003943"/>
    </source>
</evidence>
<dbReference type="OrthoDB" id="9788905at2"/>
<dbReference type="RefSeq" id="WP_110130236.1">
    <property type="nucleotide sequence ID" value="NZ_QHJQ01000002.1"/>
</dbReference>
<accession>A0A317ZI16</accession>
<evidence type="ECO:0000256" key="5">
    <source>
        <dbReference type="ARBA" id="ARBA00022692"/>
    </source>
</evidence>
<dbReference type="InParanoid" id="A0A317ZI16"/>
<dbReference type="InterPro" id="IPR001626">
    <property type="entry name" value="ABC_TroCD"/>
</dbReference>
<dbReference type="InterPro" id="IPR036421">
    <property type="entry name" value="Fe_dep_repressor_sf"/>
</dbReference>
<keyword evidence="4" id="KW-1003">Cell membrane</keyword>
<organism evidence="11 12">
    <name type="scientific">Coraliomargarita sinensis</name>
    <dbReference type="NCBI Taxonomy" id="2174842"/>
    <lineage>
        <taxon>Bacteria</taxon>
        <taxon>Pseudomonadati</taxon>
        <taxon>Verrucomicrobiota</taxon>
        <taxon>Opitutia</taxon>
        <taxon>Puniceicoccales</taxon>
        <taxon>Coraliomargaritaceae</taxon>
        <taxon>Coraliomargarita</taxon>
    </lineage>
</organism>
<keyword evidence="12" id="KW-1185">Reference proteome</keyword>
<feature type="transmembrane region" description="Helical" evidence="9">
    <location>
        <begin position="20"/>
        <end position="42"/>
    </location>
</feature>
<dbReference type="GO" id="GO:0046983">
    <property type="term" value="F:protein dimerization activity"/>
    <property type="evidence" value="ECO:0007669"/>
    <property type="project" value="InterPro"/>
</dbReference>
<dbReference type="Gene3D" id="1.10.10.10">
    <property type="entry name" value="Winged helix-like DNA-binding domain superfamily/Winged helix DNA-binding domain"/>
    <property type="match status" value="1"/>
</dbReference>
<feature type="transmembrane region" description="Helical" evidence="9">
    <location>
        <begin position="240"/>
        <end position="262"/>
    </location>
</feature>
<dbReference type="Proteomes" id="UP000247099">
    <property type="component" value="Unassembled WGS sequence"/>
</dbReference>
<evidence type="ECO:0000256" key="3">
    <source>
        <dbReference type="ARBA" id="ARBA00022448"/>
    </source>
</evidence>
<evidence type="ECO:0000259" key="10">
    <source>
        <dbReference type="Pfam" id="PF02742"/>
    </source>
</evidence>
<dbReference type="GO" id="GO:0043190">
    <property type="term" value="C:ATP-binding cassette (ABC) transporter complex"/>
    <property type="evidence" value="ECO:0007669"/>
    <property type="project" value="InterPro"/>
</dbReference>
<dbReference type="GO" id="GO:0071281">
    <property type="term" value="P:cellular response to iron ion"/>
    <property type="evidence" value="ECO:0007669"/>
    <property type="project" value="UniProtKB-ARBA"/>
</dbReference>
<keyword evidence="3 8" id="KW-0813">Transport</keyword>
<evidence type="ECO:0000256" key="9">
    <source>
        <dbReference type="SAM" id="Phobius"/>
    </source>
</evidence>
<dbReference type="GO" id="GO:0010043">
    <property type="term" value="P:response to zinc ion"/>
    <property type="evidence" value="ECO:0007669"/>
    <property type="project" value="TreeGrafter"/>
</dbReference>
<dbReference type="SUPFAM" id="SSF81345">
    <property type="entry name" value="ABC transporter involved in vitamin B12 uptake, BtuC"/>
    <property type="match status" value="1"/>
</dbReference>
<reference evidence="11 12" key="1">
    <citation type="submission" date="2018-05" db="EMBL/GenBank/DDBJ databases">
        <title>Coraliomargarita sinensis sp. nov., isolated from a marine solar saltern.</title>
        <authorList>
            <person name="Zhou L.Y."/>
        </authorList>
    </citation>
    <scope>NUCLEOTIDE SEQUENCE [LARGE SCALE GENOMIC DNA]</scope>
    <source>
        <strain evidence="11 12">WN38</strain>
    </source>
</reference>
<feature type="transmembrane region" description="Helical" evidence="9">
    <location>
        <begin position="109"/>
        <end position="130"/>
    </location>
</feature>
<dbReference type="Pfam" id="PF02742">
    <property type="entry name" value="Fe_dep_repr_C"/>
    <property type="match status" value="1"/>
</dbReference>
<proteinExistence type="inferred from homology"/>
<evidence type="ECO:0000256" key="7">
    <source>
        <dbReference type="ARBA" id="ARBA00023136"/>
    </source>
</evidence>
<dbReference type="InterPro" id="IPR037294">
    <property type="entry name" value="ABC_BtuC-like"/>
</dbReference>
<comment type="similarity">
    <text evidence="2 8">Belongs to the ABC-3 integral membrane protein family.</text>
</comment>
<dbReference type="PANTHER" id="PTHR30477">
    <property type="entry name" value="ABC-TRANSPORTER METAL-BINDING PROTEIN"/>
    <property type="match status" value="1"/>
</dbReference>
<evidence type="ECO:0000313" key="12">
    <source>
        <dbReference type="Proteomes" id="UP000247099"/>
    </source>
</evidence>
<comment type="subcellular location">
    <subcellularLocation>
        <location evidence="1 8">Cell membrane</location>
        <topology evidence="1 8">Multi-pass membrane protein</topology>
    </subcellularLocation>
</comment>
<dbReference type="Gene3D" id="1.10.3470.10">
    <property type="entry name" value="ABC transporter involved in vitamin B12 uptake, BtuC"/>
    <property type="match status" value="1"/>
</dbReference>
<evidence type="ECO:0000256" key="4">
    <source>
        <dbReference type="ARBA" id="ARBA00022475"/>
    </source>
</evidence>
<evidence type="ECO:0000313" key="11">
    <source>
        <dbReference type="EMBL" id="PXA05235.1"/>
    </source>
</evidence>
<evidence type="ECO:0000256" key="6">
    <source>
        <dbReference type="ARBA" id="ARBA00022989"/>
    </source>
</evidence>
<gene>
    <name evidence="11" type="ORF">DDZ13_04550</name>
</gene>
<evidence type="ECO:0000256" key="2">
    <source>
        <dbReference type="ARBA" id="ARBA00008034"/>
    </source>
</evidence>
<keyword evidence="5 8" id="KW-0812">Transmembrane</keyword>
<name>A0A317ZI16_9BACT</name>
<dbReference type="GO" id="GO:0046914">
    <property type="term" value="F:transition metal ion binding"/>
    <property type="evidence" value="ECO:0007669"/>
    <property type="project" value="InterPro"/>
</dbReference>
<comment type="caution">
    <text evidence="11">The sequence shown here is derived from an EMBL/GenBank/DDBJ whole genome shotgun (WGS) entry which is preliminary data.</text>
</comment>